<dbReference type="AlphaFoldDB" id="A0A2H1JFG0"/>
<dbReference type="Gene3D" id="1.10.260.40">
    <property type="entry name" value="lambda repressor-like DNA-binding domains"/>
    <property type="match status" value="1"/>
</dbReference>
<name>A0A2H1JFG0_BREAU</name>
<dbReference type="GO" id="GO:0003700">
    <property type="term" value="F:DNA-binding transcription factor activity"/>
    <property type="evidence" value="ECO:0007669"/>
    <property type="project" value="TreeGrafter"/>
</dbReference>
<evidence type="ECO:0000259" key="2">
    <source>
        <dbReference type="PROSITE" id="PS50943"/>
    </source>
</evidence>
<dbReference type="CDD" id="cd00093">
    <property type="entry name" value="HTH_XRE"/>
    <property type="match status" value="1"/>
</dbReference>
<evidence type="ECO:0000313" key="3">
    <source>
        <dbReference type="EMBL" id="SMX86226.1"/>
    </source>
</evidence>
<dbReference type="RefSeq" id="WP_180957386.1">
    <property type="nucleotide sequence ID" value="NZ_FXZI01000004.1"/>
</dbReference>
<gene>
    <name evidence="3" type="ORF">BAURA86_01646</name>
</gene>
<dbReference type="InterPro" id="IPR010982">
    <property type="entry name" value="Lambda_DNA-bd_dom_sf"/>
</dbReference>
<keyword evidence="1 3" id="KW-0238">DNA-binding</keyword>
<feature type="domain" description="HTH cro/C1-type" evidence="2">
    <location>
        <begin position="19"/>
        <end position="73"/>
    </location>
</feature>
<dbReference type="PROSITE" id="PS50943">
    <property type="entry name" value="HTH_CROC1"/>
    <property type="match status" value="1"/>
</dbReference>
<organism evidence="3 4">
    <name type="scientific">Brevibacterium aurantiacum</name>
    <dbReference type="NCBI Taxonomy" id="273384"/>
    <lineage>
        <taxon>Bacteria</taxon>
        <taxon>Bacillati</taxon>
        <taxon>Actinomycetota</taxon>
        <taxon>Actinomycetes</taxon>
        <taxon>Micrococcales</taxon>
        <taxon>Brevibacteriaceae</taxon>
        <taxon>Brevibacterium</taxon>
    </lineage>
</organism>
<dbReference type="InterPro" id="IPR001387">
    <property type="entry name" value="Cro/C1-type_HTH"/>
</dbReference>
<dbReference type="Proteomes" id="UP000234300">
    <property type="component" value="Unassembled WGS sequence"/>
</dbReference>
<accession>A0A2H1JFG0</accession>
<evidence type="ECO:0000256" key="1">
    <source>
        <dbReference type="ARBA" id="ARBA00023125"/>
    </source>
</evidence>
<dbReference type="PANTHER" id="PTHR46797">
    <property type="entry name" value="HTH-TYPE TRANSCRIPTIONAL REGULATOR"/>
    <property type="match status" value="1"/>
</dbReference>
<dbReference type="SUPFAM" id="SSF47413">
    <property type="entry name" value="lambda repressor-like DNA-binding domains"/>
    <property type="match status" value="1"/>
</dbReference>
<dbReference type="InterPro" id="IPR050807">
    <property type="entry name" value="TransReg_Diox_bact_type"/>
</dbReference>
<protein>
    <submittedName>
        <fullName evidence="3">DNA-binding transcriptional regulator, XRE-family HTH domain</fullName>
    </submittedName>
</protein>
<sequence>MTSSDSIPEPDLLLLGIRIATARQEQDLSIDSLATAAGLDRKTIMRVERGLHAPSVVTLHAVAHVLDIPLGDLIEELCGGHPRPGGRRARDPWGPS</sequence>
<dbReference type="Pfam" id="PF01381">
    <property type="entry name" value="HTH_3"/>
    <property type="match status" value="1"/>
</dbReference>
<dbReference type="SMART" id="SM00530">
    <property type="entry name" value="HTH_XRE"/>
    <property type="match status" value="1"/>
</dbReference>
<dbReference type="PANTHER" id="PTHR46797:SF1">
    <property type="entry name" value="METHYLPHOSPHONATE SYNTHASE"/>
    <property type="match status" value="1"/>
</dbReference>
<dbReference type="EMBL" id="FXZI01000004">
    <property type="protein sequence ID" value="SMX86226.1"/>
    <property type="molecule type" value="Genomic_DNA"/>
</dbReference>
<reference evidence="3 4" key="1">
    <citation type="submission" date="2017-03" db="EMBL/GenBank/DDBJ databases">
        <authorList>
            <person name="Afonso C.L."/>
            <person name="Miller P.J."/>
            <person name="Scott M.A."/>
            <person name="Spackman E."/>
            <person name="Goraichik I."/>
            <person name="Dimitrov K.M."/>
            <person name="Suarez D.L."/>
            <person name="Swayne D.E."/>
        </authorList>
    </citation>
    <scope>NUCLEOTIDE SEQUENCE [LARGE SCALE GENOMIC DNA]</scope>
    <source>
        <strain evidence="4">8(6)</strain>
    </source>
</reference>
<proteinExistence type="predicted"/>
<dbReference type="GO" id="GO:0005829">
    <property type="term" value="C:cytosol"/>
    <property type="evidence" value="ECO:0007669"/>
    <property type="project" value="TreeGrafter"/>
</dbReference>
<evidence type="ECO:0000313" key="4">
    <source>
        <dbReference type="Proteomes" id="UP000234300"/>
    </source>
</evidence>
<dbReference type="GO" id="GO:0003677">
    <property type="term" value="F:DNA binding"/>
    <property type="evidence" value="ECO:0007669"/>
    <property type="project" value="UniProtKB-KW"/>
</dbReference>